<keyword evidence="3" id="KW-1185">Reference proteome</keyword>
<name>A0AAV7GAA0_DENCH</name>
<reference evidence="2 3" key="1">
    <citation type="journal article" date="2021" name="Hortic Res">
        <title>Chromosome-scale assembly of the Dendrobium chrysotoxum genome enhances the understanding of orchid evolution.</title>
        <authorList>
            <person name="Zhang Y."/>
            <person name="Zhang G.Q."/>
            <person name="Zhang D."/>
            <person name="Liu X.D."/>
            <person name="Xu X.Y."/>
            <person name="Sun W.H."/>
            <person name="Yu X."/>
            <person name="Zhu X."/>
            <person name="Wang Z.W."/>
            <person name="Zhao X."/>
            <person name="Zhong W.Y."/>
            <person name="Chen H."/>
            <person name="Yin W.L."/>
            <person name="Huang T."/>
            <person name="Niu S.C."/>
            <person name="Liu Z.J."/>
        </authorList>
    </citation>
    <scope>NUCLEOTIDE SEQUENCE [LARGE SCALE GENOMIC DNA]</scope>
    <source>
        <strain evidence="2">Lindl</strain>
    </source>
</reference>
<gene>
    <name evidence="2" type="ORF">IEQ34_017424</name>
</gene>
<dbReference type="InterPro" id="IPR039637">
    <property type="entry name" value="CNOT7/CNOT8/Pop2"/>
</dbReference>
<comment type="caution">
    <text evidence="2">The sequence shown here is derived from an EMBL/GenBank/DDBJ whole genome shotgun (WGS) entry which is preliminary data.</text>
</comment>
<protein>
    <submittedName>
        <fullName evidence="2">Uncharacterized protein</fullName>
    </submittedName>
</protein>
<feature type="region of interest" description="Disordered" evidence="1">
    <location>
        <begin position="68"/>
        <end position="87"/>
    </location>
</feature>
<dbReference type="SUPFAM" id="SSF53098">
    <property type="entry name" value="Ribonuclease H-like"/>
    <property type="match status" value="1"/>
</dbReference>
<evidence type="ECO:0000256" key="1">
    <source>
        <dbReference type="SAM" id="MobiDB-lite"/>
    </source>
</evidence>
<evidence type="ECO:0000313" key="2">
    <source>
        <dbReference type="EMBL" id="KAH0453100.1"/>
    </source>
</evidence>
<dbReference type="InterPro" id="IPR012337">
    <property type="entry name" value="RNaseH-like_sf"/>
</dbReference>
<organism evidence="2 3">
    <name type="scientific">Dendrobium chrysotoxum</name>
    <name type="common">Orchid</name>
    <dbReference type="NCBI Taxonomy" id="161865"/>
    <lineage>
        <taxon>Eukaryota</taxon>
        <taxon>Viridiplantae</taxon>
        <taxon>Streptophyta</taxon>
        <taxon>Embryophyta</taxon>
        <taxon>Tracheophyta</taxon>
        <taxon>Spermatophyta</taxon>
        <taxon>Magnoliopsida</taxon>
        <taxon>Liliopsida</taxon>
        <taxon>Asparagales</taxon>
        <taxon>Orchidaceae</taxon>
        <taxon>Epidendroideae</taxon>
        <taxon>Malaxideae</taxon>
        <taxon>Dendrobiinae</taxon>
        <taxon>Dendrobium</taxon>
    </lineage>
</organism>
<dbReference type="EMBL" id="JAGFBR010000016">
    <property type="protein sequence ID" value="KAH0453100.1"/>
    <property type="molecule type" value="Genomic_DNA"/>
</dbReference>
<dbReference type="Proteomes" id="UP000775213">
    <property type="component" value="Unassembled WGS sequence"/>
</dbReference>
<proteinExistence type="predicted"/>
<dbReference type="GO" id="GO:0004535">
    <property type="term" value="F:poly(A)-specific ribonuclease activity"/>
    <property type="evidence" value="ECO:0007669"/>
    <property type="project" value="InterPro"/>
</dbReference>
<evidence type="ECO:0000313" key="3">
    <source>
        <dbReference type="Proteomes" id="UP000775213"/>
    </source>
</evidence>
<dbReference type="GO" id="GO:0003676">
    <property type="term" value="F:nucleic acid binding"/>
    <property type="evidence" value="ECO:0007669"/>
    <property type="project" value="InterPro"/>
</dbReference>
<dbReference type="Gene3D" id="3.30.420.10">
    <property type="entry name" value="Ribonuclease H-like superfamily/Ribonuclease H"/>
    <property type="match status" value="1"/>
</dbReference>
<dbReference type="InterPro" id="IPR036397">
    <property type="entry name" value="RNaseH_sf"/>
</dbReference>
<dbReference type="GO" id="GO:0030014">
    <property type="term" value="C:CCR4-NOT complex"/>
    <property type="evidence" value="ECO:0007669"/>
    <property type="project" value="InterPro"/>
</dbReference>
<accession>A0AAV7GAA0</accession>
<dbReference type="PANTHER" id="PTHR10797">
    <property type="entry name" value="CCR4-NOT TRANSCRIPTION COMPLEX SUBUNIT"/>
    <property type="match status" value="1"/>
</dbReference>
<dbReference type="AlphaFoldDB" id="A0AAV7GAA0"/>
<sequence>MEEFMALTRCVFGSRIYDVKCVMKRGLEQVAEKLEVKRAVGKAHQAGSDSLRTYQLFLRMKKSYFGPGDDGKERKMPSEGLIFGENY</sequence>